<comment type="similarity">
    <text evidence="2">Belongs to the inositol monophosphatase superfamily.</text>
</comment>
<evidence type="ECO:0000256" key="1">
    <source>
        <dbReference type="ARBA" id="ARBA00001946"/>
    </source>
</evidence>
<keyword evidence="4" id="KW-0378">Hydrolase</keyword>
<dbReference type="GO" id="GO:0046872">
    <property type="term" value="F:metal ion binding"/>
    <property type="evidence" value="ECO:0007669"/>
    <property type="project" value="UniProtKB-KW"/>
</dbReference>
<keyword evidence="8" id="KW-1185">Reference proteome</keyword>
<organism evidence="8">
    <name type="scientific">Micromonas pusilla (strain CCMP1545)</name>
    <name type="common">Picoplanktonic green alga</name>
    <dbReference type="NCBI Taxonomy" id="564608"/>
    <lineage>
        <taxon>Eukaryota</taxon>
        <taxon>Viridiplantae</taxon>
        <taxon>Chlorophyta</taxon>
        <taxon>Mamiellophyceae</taxon>
        <taxon>Mamiellales</taxon>
        <taxon>Mamiellaceae</taxon>
        <taxon>Micromonas</taxon>
    </lineage>
</organism>
<gene>
    <name evidence="7" type="ORF">MICPUCDRAFT_52964</name>
</gene>
<feature type="binding site" evidence="6">
    <location>
        <position position="29"/>
    </location>
    <ligand>
        <name>Mg(2+)</name>
        <dbReference type="ChEBI" id="CHEBI:18420"/>
        <label>1</label>
        <note>catalytic</note>
    </ligand>
</feature>
<name>C1N5L6_MICPC</name>
<dbReference type="RefSeq" id="XP_003063383.1">
    <property type="nucleotide sequence ID" value="XM_003063337.1"/>
</dbReference>
<keyword evidence="3 6" id="KW-0479">Metal-binding</keyword>
<evidence type="ECO:0000256" key="5">
    <source>
        <dbReference type="ARBA" id="ARBA00022842"/>
    </source>
</evidence>
<dbReference type="STRING" id="564608.C1N5L6"/>
<keyword evidence="5 6" id="KW-0460">Magnesium</keyword>
<evidence type="ECO:0000256" key="3">
    <source>
        <dbReference type="ARBA" id="ARBA00022723"/>
    </source>
</evidence>
<dbReference type="InterPro" id="IPR000760">
    <property type="entry name" value="Inositol_monophosphatase-like"/>
</dbReference>
<evidence type="ECO:0000313" key="8">
    <source>
        <dbReference type="Proteomes" id="UP000001876"/>
    </source>
</evidence>
<dbReference type="EMBL" id="GG663748">
    <property type="protein sequence ID" value="EEH52519.1"/>
    <property type="molecule type" value="Genomic_DNA"/>
</dbReference>
<dbReference type="InterPro" id="IPR020550">
    <property type="entry name" value="Inositol_monophosphatase_CS"/>
</dbReference>
<evidence type="ECO:0000256" key="6">
    <source>
        <dbReference type="PIRSR" id="PIRSR600760-2"/>
    </source>
</evidence>
<dbReference type="InterPro" id="IPR051090">
    <property type="entry name" value="Inositol_monoP_superfamily"/>
</dbReference>
<reference evidence="7 8" key="1">
    <citation type="journal article" date="2009" name="Science">
        <title>Green evolution and dynamic adaptations revealed by genomes of the marine picoeukaryotes Micromonas.</title>
        <authorList>
            <person name="Worden A.Z."/>
            <person name="Lee J.H."/>
            <person name="Mock T."/>
            <person name="Rouze P."/>
            <person name="Simmons M.P."/>
            <person name="Aerts A.L."/>
            <person name="Allen A.E."/>
            <person name="Cuvelier M.L."/>
            <person name="Derelle E."/>
            <person name="Everett M.V."/>
            <person name="Foulon E."/>
            <person name="Grimwood J."/>
            <person name="Gundlach H."/>
            <person name="Henrissat B."/>
            <person name="Napoli C."/>
            <person name="McDonald S.M."/>
            <person name="Parker M.S."/>
            <person name="Rombauts S."/>
            <person name="Salamov A."/>
            <person name="Von Dassow P."/>
            <person name="Badger J.H."/>
            <person name="Coutinho P.M."/>
            <person name="Demir E."/>
            <person name="Dubchak I."/>
            <person name="Gentemann C."/>
            <person name="Eikrem W."/>
            <person name="Gready J.E."/>
            <person name="John U."/>
            <person name="Lanier W."/>
            <person name="Lindquist E.A."/>
            <person name="Lucas S."/>
            <person name="Mayer K.F."/>
            <person name="Moreau H."/>
            <person name="Not F."/>
            <person name="Otillar R."/>
            <person name="Panaud O."/>
            <person name="Pangilinan J."/>
            <person name="Paulsen I."/>
            <person name="Piegu B."/>
            <person name="Poliakov A."/>
            <person name="Robbens S."/>
            <person name="Schmutz J."/>
            <person name="Toulza E."/>
            <person name="Wyss T."/>
            <person name="Zelensky A."/>
            <person name="Zhou K."/>
            <person name="Armbrust E.V."/>
            <person name="Bhattacharya D."/>
            <person name="Goodenough U.W."/>
            <person name="Van de Peer Y."/>
            <person name="Grigoriev I.V."/>
        </authorList>
    </citation>
    <scope>NUCLEOTIDE SEQUENCE [LARGE SCALE GENOMIC DNA]</scope>
    <source>
        <strain evidence="7 8">CCMP1545</strain>
    </source>
</reference>
<dbReference type="Gene3D" id="3.40.190.80">
    <property type="match status" value="1"/>
</dbReference>
<dbReference type="PROSITE" id="PS00630">
    <property type="entry name" value="IMP_2"/>
    <property type="match status" value="1"/>
</dbReference>
<dbReference type="OrthoDB" id="411145at2759"/>
<proteinExistence type="inferred from homology"/>
<protein>
    <submittedName>
        <fullName evidence="7">Predicted protein</fullName>
    </submittedName>
</protein>
<dbReference type="GO" id="GO:0046854">
    <property type="term" value="P:phosphatidylinositol phosphate biosynthetic process"/>
    <property type="evidence" value="ECO:0007669"/>
    <property type="project" value="InterPro"/>
</dbReference>
<dbReference type="OMA" id="GQKEKIW"/>
<evidence type="ECO:0000256" key="4">
    <source>
        <dbReference type="ARBA" id="ARBA00022801"/>
    </source>
</evidence>
<dbReference type="PANTHER" id="PTHR43200:SF6">
    <property type="entry name" value="3'(2'),5'-BISPHOSPHATE NUCLEOTIDASE"/>
    <property type="match status" value="1"/>
</dbReference>
<dbReference type="eggNOG" id="KOG1528">
    <property type="taxonomic scope" value="Eukaryota"/>
</dbReference>
<comment type="cofactor">
    <cofactor evidence="1 6">
        <name>Mg(2+)</name>
        <dbReference type="ChEBI" id="CHEBI:18420"/>
    </cofactor>
</comment>
<dbReference type="AlphaFoldDB" id="C1N5L6"/>
<dbReference type="GeneID" id="9688621"/>
<accession>C1N5L6</accession>
<dbReference type="Proteomes" id="UP000001876">
    <property type="component" value="Unassembled WGS sequence"/>
</dbReference>
<sequence>MAKYGVVARGDAELYLRFPPAAYREKVWDHAAGYAVVVEAGGVMTDAGGNALDFASGRFLDVEKGIVASASPELHAKVLAALAAEDE</sequence>
<dbReference type="KEGG" id="mpp:MICPUCDRAFT_52964"/>
<evidence type="ECO:0000313" key="7">
    <source>
        <dbReference type="EMBL" id="EEH52519.1"/>
    </source>
</evidence>
<dbReference type="GO" id="GO:0000103">
    <property type="term" value="P:sulfate assimilation"/>
    <property type="evidence" value="ECO:0007669"/>
    <property type="project" value="TreeGrafter"/>
</dbReference>
<dbReference type="Pfam" id="PF00459">
    <property type="entry name" value="Inositol_P"/>
    <property type="match status" value="1"/>
</dbReference>
<dbReference type="SUPFAM" id="SSF56655">
    <property type="entry name" value="Carbohydrate phosphatase"/>
    <property type="match status" value="1"/>
</dbReference>
<dbReference type="GO" id="GO:0008441">
    <property type="term" value="F:3'(2'),5'-bisphosphate nucleotidase activity"/>
    <property type="evidence" value="ECO:0007669"/>
    <property type="project" value="TreeGrafter"/>
</dbReference>
<dbReference type="PANTHER" id="PTHR43200">
    <property type="entry name" value="PHOSPHATASE"/>
    <property type="match status" value="1"/>
</dbReference>
<evidence type="ECO:0000256" key="2">
    <source>
        <dbReference type="ARBA" id="ARBA00009759"/>
    </source>
</evidence>